<sequence>RLTARTWNEEDLRSIGERHTEGETWGEIAESYGVNADVVRCAWRRRPKKEQSPTPEFEDWQEPEDVDWREILDNASANQDLSQRINPLQEHLSITIPTSKPIAICKAADFHIGGGFTNHKAVRKTLELILETPGMYMSANGDMIEGFIPGEKSAETVEQMPLGLRQQLAANRNLVQEFVNAKKLLWWMWGDHDAKWFEKLVGVNIVKMMTDRVVPYFNQAATVKLKVGKEEYLLYVNHSLPGNSMLNPNHAQGRAYREQVPADVIVSAHRHKPAMQWYYKYERMRELGYNLGGKVLLVHCGTFKTGPDPYTCRTWSRGIIGVPTVIYWPDQHKTLGLDNPEDAAIYLRGYGAMHGT</sequence>
<dbReference type="AlphaFoldDB" id="A0A0F9EBN1"/>
<dbReference type="InterPro" id="IPR029052">
    <property type="entry name" value="Metallo-depent_PP-like"/>
</dbReference>
<dbReference type="EMBL" id="LAZR01025621">
    <property type="protein sequence ID" value="KKL71349.1"/>
    <property type="molecule type" value="Genomic_DNA"/>
</dbReference>
<accession>A0A0F9EBN1</accession>
<dbReference type="SUPFAM" id="SSF56300">
    <property type="entry name" value="Metallo-dependent phosphatases"/>
    <property type="match status" value="1"/>
</dbReference>
<reference evidence="1" key="1">
    <citation type="journal article" date="2015" name="Nature">
        <title>Complex archaea that bridge the gap between prokaryotes and eukaryotes.</title>
        <authorList>
            <person name="Spang A."/>
            <person name="Saw J.H."/>
            <person name="Jorgensen S.L."/>
            <person name="Zaremba-Niedzwiedzka K."/>
            <person name="Martijn J."/>
            <person name="Lind A.E."/>
            <person name="van Eijk R."/>
            <person name="Schleper C."/>
            <person name="Guy L."/>
            <person name="Ettema T.J."/>
        </authorList>
    </citation>
    <scope>NUCLEOTIDE SEQUENCE</scope>
</reference>
<organism evidence="1">
    <name type="scientific">marine sediment metagenome</name>
    <dbReference type="NCBI Taxonomy" id="412755"/>
    <lineage>
        <taxon>unclassified sequences</taxon>
        <taxon>metagenomes</taxon>
        <taxon>ecological metagenomes</taxon>
    </lineage>
</organism>
<evidence type="ECO:0008006" key="2">
    <source>
        <dbReference type="Google" id="ProtNLM"/>
    </source>
</evidence>
<comment type="caution">
    <text evidence="1">The sequence shown here is derived from an EMBL/GenBank/DDBJ whole genome shotgun (WGS) entry which is preliminary data.</text>
</comment>
<gene>
    <name evidence="1" type="ORF">LCGC14_2095830</name>
</gene>
<protein>
    <recommendedName>
        <fullName evidence="2">Calcineurin-like phosphoesterase domain-containing protein</fullName>
    </recommendedName>
</protein>
<feature type="non-terminal residue" evidence="1">
    <location>
        <position position="1"/>
    </location>
</feature>
<name>A0A0F9EBN1_9ZZZZ</name>
<evidence type="ECO:0000313" key="1">
    <source>
        <dbReference type="EMBL" id="KKL71349.1"/>
    </source>
</evidence>
<proteinExistence type="predicted"/>